<name>A0A0K2TBA1_LEPSM</name>
<feature type="coiled-coil region" evidence="6">
    <location>
        <begin position="165"/>
        <end position="199"/>
    </location>
</feature>
<evidence type="ECO:0000259" key="8">
    <source>
        <dbReference type="PROSITE" id="PS50950"/>
    </source>
</evidence>
<evidence type="ECO:0000256" key="5">
    <source>
        <dbReference type="PROSITE-ProRule" id="PRU00309"/>
    </source>
</evidence>
<feature type="domain" description="THAP-type" evidence="8">
    <location>
        <begin position="2"/>
        <end position="89"/>
    </location>
</feature>
<dbReference type="SUPFAM" id="SSF57716">
    <property type="entry name" value="Glucocorticoid receptor-like (DNA-binding domain)"/>
    <property type="match status" value="1"/>
</dbReference>
<dbReference type="GeneID" id="121132453"/>
<evidence type="ECO:0000256" key="2">
    <source>
        <dbReference type="ARBA" id="ARBA00022771"/>
    </source>
</evidence>
<feature type="compositionally biased region" description="Polar residues" evidence="7">
    <location>
        <begin position="248"/>
        <end position="258"/>
    </location>
</feature>
<evidence type="ECO:0000256" key="6">
    <source>
        <dbReference type="SAM" id="Coils"/>
    </source>
</evidence>
<dbReference type="EMBL" id="HACA01005390">
    <property type="protein sequence ID" value="CDW22751.1"/>
    <property type="molecule type" value="Transcribed_RNA"/>
</dbReference>
<dbReference type="PANTHER" id="PTHR46927:SF3">
    <property type="entry name" value="THAP-TYPE DOMAIN-CONTAINING PROTEIN"/>
    <property type="match status" value="1"/>
</dbReference>
<feature type="region of interest" description="Disordered" evidence="7">
    <location>
        <begin position="237"/>
        <end position="258"/>
    </location>
</feature>
<dbReference type="Pfam" id="PF05485">
    <property type="entry name" value="THAP"/>
    <property type="match status" value="1"/>
</dbReference>
<protein>
    <recommendedName>
        <fullName evidence="8">THAP-type domain-containing protein</fullName>
    </recommendedName>
</protein>
<dbReference type="InterPro" id="IPR052224">
    <property type="entry name" value="THAP_domain_protein"/>
</dbReference>
<keyword evidence="2 5" id="KW-0863">Zinc-finger</keyword>
<dbReference type="OrthoDB" id="6375579at2759"/>
<dbReference type="AlphaFoldDB" id="A0A0K2TBA1"/>
<accession>A0A0K2TBA1</accession>
<dbReference type="GO" id="GO:0008270">
    <property type="term" value="F:zinc ion binding"/>
    <property type="evidence" value="ECO:0007669"/>
    <property type="project" value="UniProtKB-KW"/>
</dbReference>
<dbReference type="EMBL" id="HACA01005391">
    <property type="protein sequence ID" value="CDW22752.1"/>
    <property type="molecule type" value="Transcribed_RNA"/>
</dbReference>
<evidence type="ECO:0000256" key="3">
    <source>
        <dbReference type="ARBA" id="ARBA00022833"/>
    </source>
</evidence>
<dbReference type="GO" id="GO:0003677">
    <property type="term" value="F:DNA binding"/>
    <property type="evidence" value="ECO:0007669"/>
    <property type="project" value="UniProtKB-UniRule"/>
</dbReference>
<keyword evidence="4 5" id="KW-0238">DNA-binding</keyword>
<keyword evidence="1" id="KW-0479">Metal-binding</keyword>
<feature type="compositionally biased region" description="Basic and acidic residues" evidence="7">
    <location>
        <begin position="237"/>
        <end position="246"/>
    </location>
</feature>
<evidence type="ECO:0000256" key="7">
    <source>
        <dbReference type="SAM" id="MobiDB-lite"/>
    </source>
</evidence>
<dbReference type="SMART" id="SM00980">
    <property type="entry name" value="THAP"/>
    <property type="match status" value="1"/>
</dbReference>
<dbReference type="Gene3D" id="6.20.210.20">
    <property type="entry name" value="THAP domain"/>
    <property type="match status" value="1"/>
</dbReference>
<organism evidence="9">
    <name type="scientific">Lepeophtheirus salmonis</name>
    <name type="common">Salmon louse</name>
    <name type="synonym">Caligus salmonis</name>
    <dbReference type="NCBI Taxonomy" id="72036"/>
    <lineage>
        <taxon>Eukaryota</taxon>
        <taxon>Metazoa</taxon>
        <taxon>Ecdysozoa</taxon>
        <taxon>Arthropoda</taxon>
        <taxon>Crustacea</taxon>
        <taxon>Multicrustacea</taxon>
        <taxon>Hexanauplia</taxon>
        <taxon>Copepoda</taxon>
        <taxon>Siphonostomatoida</taxon>
        <taxon>Caligidae</taxon>
        <taxon>Lepeophtheirus</taxon>
    </lineage>
</organism>
<evidence type="ECO:0000256" key="1">
    <source>
        <dbReference type="ARBA" id="ARBA00022723"/>
    </source>
</evidence>
<dbReference type="PANTHER" id="PTHR46927">
    <property type="entry name" value="AGAP005574-PA"/>
    <property type="match status" value="1"/>
</dbReference>
<dbReference type="PROSITE" id="PS50950">
    <property type="entry name" value="ZF_THAP"/>
    <property type="match status" value="1"/>
</dbReference>
<evidence type="ECO:0000256" key="4">
    <source>
        <dbReference type="ARBA" id="ARBA00023125"/>
    </source>
</evidence>
<keyword evidence="6" id="KW-0175">Coiled coil</keyword>
<reference evidence="9" key="1">
    <citation type="submission" date="2014-05" db="EMBL/GenBank/DDBJ databases">
        <authorList>
            <person name="Chronopoulou M."/>
        </authorList>
    </citation>
    <scope>NUCLEOTIDE SEQUENCE</scope>
    <source>
        <tissue evidence="9">Whole organism</tissue>
    </source>
</reference>
<evidence type="ECO:0000313" key="9">
    <source>
        <dbReference type="EMBL" id="CDW22751.1"/>
    </source>
</evidence>
<dbReference type="InterPro" id="IPR006612">
    <property type="entry name" value="THAP_Znf"/>
</dbReference>
<dbReference type="RefSeq" id="XP_071742706.1">
    <property type="nucleotide sequence ID" value="XM_071886605.1"/>
</dbReference>
<dbReference type="SMART" id="SM00692">
    <property type="entry name" value="DM3"/>
    <property type="match status" value="1"/>
</dbReference>
<sequence>MMEPRNRTVSCAVAICDSPNDAIYHHFPKDPLRRKKWESACYRKDPLGKYPRICENHFEEKDYKRDLKGELLGLILKRKLKEDAIPSRGLIPGEGFEQHPRKKKRIEIVDHFEDVSNQICLETFDKSSQTIVKATQTPVVEKVNASNQANGAPVIRVTRATMTKKDRLIKELDSLREKNAHLQEKVKILQSENSLLKSNSIVIQGESKELESRSSCLKNKSDKVRFLVSAESEESRNQCFQEDRQHHSQAGAQESNKTTNQHLQICEIFVKGHLD</sequence>
<proteinExistence type="predicted"/>
<dbReference type="InterPro" id="IPR038441">
    <property type="entry name" value="THAP_Znf_sf"/>
</dbReference>
<keyword evidence="3" id="KW-0862">Zinc</keyword>